<organism evidence="1">
    <name type="scientific">Cyprideis torosa</name>
    <dbReference type="NCBI Taxonomy" id="163714"/>
    <lineage>
        <taxon>Eukaryota</taxon>
        <taxon>Metazoa</taxon>
        <taxon>Ecdysozoa</taxon>
        <taxon>Arthropoda</taxon>
        <taxon>Crustacea</taxon>
        <taxon>Oligostraca</taxon>
        <taxon>Ostracoda</taxon>
        <taxon>Podocopa</taxon>
        <taxon>Podocopida</taxon>
        <taxon>Cytherocopina</taxon>
        <taxon>Cytheroidea</taxon>
        <taxon>Cytherideidae</taxon>
        <taxon>Cyprideis</taxon>
    </lineage>
</organism>
<gene>
    <name evidence="1" type="ORF">CTOB1V02_LOCUS10528</name>
</gene>
<proteinExistence type="predicted"/>
<protein>
    <submittedName>
        <fullName evidence="1">Uncharacterized protein</fullName>
    </submittedName>
</protein>
<name>A0A7R8ZQJ3_9CRUS</name>
<reference evidence="1" key="1">
    <citation type="submission" date="2020-11" db="EMBL/GenBank/DDBJ databases">
        <authorList>
            <person name="Tran Van P."/>
        </authorList>
    </citation>
    <scope>NUCLEOTIDE SEQUENCE</scope>
</reference>
<sequence length="83" mass="9420">MGKAFWLLCLWQEFLPVPAPPSEEPRKNPYREKTFRIFLLFQSEEVTKKSIPGKCLSLFCTGNRIITGNRISTGNRIICTGGS</sequence>
<dbReference type="EMBL" id="OB665006">
    <property type="protein sequence ID" value="CAD7232697.1"/>
    <property type="molecule type" value="Genomic_DNA"/>
</dbReference>
<evidence type="ECO:0000313" key="1">
    <source>
        <dbReference type="EMBL" id="CAD7232697.1"/>
    </source>
</evidence>
<accession>A0A7R8ZQJ3</accession>
<dbReference type="AlphaFoldDB" id="A0A7R8ZQJ3"/>